<keyword evidence="2" id="KW-1185">Reference proteome</keyword>
<accession>A0A917DZ73</accession>
<comment type="caution">
    <text evidence="1">The sequence shown here is derived from an EMBL/GenBank/DDBJ whole genome shotgun (WGS) entry which is preliminary data.</text>
</comment>
<name>A0A917DZ73_9BACL</name>
<reference evidence="1" key="2">
    <citation type="submission" date="2020-09" db="EMBL/GenBank/DDBJ databases">
        <authorList>
            <person name="Sun Q."/>
            <person name="Zhou Y."/>
        </authorList>
    </citation>
    <scope>NUCLEOTIDE SEQUENCE</scope>
    <source>
        <strain evidence="1">CGMCC 1.15178</strain>
    </source>
</reference>
<sequence>MSSANGNDSVITKKDEAVSLSDSFVSANDNWEDFYLSKIERVEER</sequence>
<organism evidence="1 2">
    <name type="scientific">Paenibacillus nasutitermitis</name>
    <dbReference type="NCBI Taxonomy" id="1652958"/>
    <lineage>
        <taxon>Bacteria</taxon>
        <taxon>Bacillati</taxon>
        <taxon>Bacillota</taxon>
        <taxon>Bacilli</taxon>
        <taxon>Bacillales</taxon>
        <taxon>Paenibacillaceae</taxon>
        <taxon>Paenibacillus</taxon>
    </lineage>
</organism>
<dbReference type="EMBL" id="BMHP01000003">
    <property type="protein sequence ID" value="GGD84077.1"/>
    <property type="molecule type" value="Genomic_DNA"/>
</dbReference>
<evidence type="ECO:0000313" key="1">
    <source>
        <dbReference type="EMBL" id="GGD84077.1"/>
    </source>
</evidence>
<dbReference type="AlphaFoldDB" id="A0A917DZ73"/>
<dbReference type="Proteomes" id="UP000612456">
    <property type="component" value="Unassembled WGS sequence"/>
</dbReference>
<protein>
    <submittedName>
        <fullName evidence="1">Uncharacterized protein</fullName>
    </submittedName>
</protein>
<reference evidence="1" key="1">
    <citation type="journal article" date="2014" name="Int. J. Syst. Evol. Microbiol.">
        <title>Complete genome sequence of Corynebacterium casei LMG S-19264T (=DSM 44701T), isolated from a smear-ripened cheese.</title>
        <authorList>
            <consortium name="US DOE Joint Genome Institute (JGI-PGF)"/>
            <person name="Walter F."/>
            <person name="Albersmeier A."/>
            <person name="Kalinowski J."/>
            <person name="Ruckert C."/>
        </authorList>
    </citation>
    <scope>NUCLEOTIDE SEQUENCE</scope>
    <source>
        <strain evidence="1">CGMCC 1.15178</strain>
    </source>
</reference>
<gene>
    <name evidence="1" type="ORF">GCM10010911_47890</name>
</gene>
<evidence type="ECO:0000313" key="2">
    <source>
        <dbReference type="Proteomes" id="UP000612456"/>
    </source>
</evidence>
<proteinExistence type="predicted"/>